<dbReference type="InterPro" id="IPR050313">
    <property type="entry name" value="Carb_Metab_HTH_regulators"/>
</dbReference>
<evidence type="ECO:0000313" key="8">
    <source>
        <dbReference type="EMBL" id="PMQ19575.1"/>
    </source>
</evidence>
<evidence type="ECO:0000256" key="3">
    <source>
        <dbReference type="ARBA" id="ARBA00023015"/>
    </source>
</evidence>
<evidence type="ECO:0000256" key="1">
    <source>
        <dbReference type="ARBA" id="ARBA00021390"/>
    </source>
</evidence>
<dbReference type="Pfam" id="PF08220">
    <property type="entry name" value="HTH_DeoR"/>
    <property type="match status" value="1"/>
</dbReference>
<dbReference type="EMBL" id="PNQX01000002">
    <property type="protein sequence ID" value="PMQ19575.1"/>
    <property type="molecule type" value="Genomic_DNA"/>
</dbReference>
<evidence type="ECO:0000256" key="2">
    <source>
        <dbReference type="ARBA" id="ARBA00022491"/>
    </source>
</evidence>
<dbReference type="PANTHER" id="PTHR30363:SF4">
    <property type="entry name" value="GLYCEROL-3-PHOSPHATE REGULON REPRESSOR"/>
    <property type="match status" value="1"/>
</dbReference>
<dbReference type="GO" id="GO:0003700">
    <property type="term" value="F:DNA-binding transcription factor activity"/>
    <property type="evidence" value="ECO:0007669"/>
    <property type="project" value="InterPro"/>
</dbReference>
<dbReference type="InterPro" id="IPR036388">
    <property type="entry name" value="WH-like_DNA-bd_sf"/>
</dbReference>
<dbReference type="InterPro" id="IPR018356">
    <property type="entry name" value="Tscrpt_reg_HTH_DeoR_CS"/>
</dbReference>
<dbReference type="SMART" id="SM01134">
    <property type="entry name" value="DeoRC"/>
    <property type="match status" value="1"/>
</dbReference>
<dbReference type="GO" id="GO:0003677">
    <property type="term" value="F:DNA binding"/>
    <property type="evidence" value="ECO:0007669"/>
    <property type="project" value="UniProtKB-KW"/>
</dbReference>
<dbReference type="RefSeq" id="WP_013347626.1">
    <property type="nucleotide sequence ID" value="NZ_JABUYH010000067.1"/>
</dbReference>
<comment type="caution">
    <text evidence="8">The sequence shown here is derived from an EMBL/GenBank/DDBJ whole genome shotgun (WGS) entry which is preliminary data.</text>
</comment>
<feature type="domain" description="HTH deoR-type" evidence="7">
    <location>
        <begin position="3"/>
        <end position="58"/>
    </location>
</feature>
<keyword evidence="3" id="KW-0805">Transcription regulation</keyword>
<dbReference type="PANTHER" id="PTHR30363">
    <property type="entry name" value="HTH-TYPE TRANSCRIPTIONAL REGULATOR SRLR-RELATED"/>
    <property type="match status" value="1"/>
</dbReference>
<dbReference type="SUPFAM" id="SSF100950">
    <property type="entry name" value="NagB/RpiA/CoA transferase-like"/>
    <property type="match status" value="1"/>
</dbReference>
<name>A0A2N7S0B0_9MICC</name>
<dbReference type="SUPFAM" id="SSF46785">
    <property type="entry name" value="Winged helix' DNA-binding domain"/>
    <property type="match status" value="1"/>
</dbReference>
<dbReference type="Gene3D" id="3.40.50.1360">
    <property type="match status" value="1"/>
</dbReference>
<keyword evidence="2" id="KW-0678">Repressor</keyword>
<sequence length="258" mass="27420">MFAEERHRLIVEQLEADGKVTVAQLAQRFDITRETVRRDLAQLESENCLRRVHGGAVATSEASTREESYVVRTTIHSDAKARIAQRALGLLPVSDASVIIDAGTTTEILAERMVKANAGSGLVVITHALPIASALIHCPDIALELIGGRVRGLTGATSGARTAQEYSQYRADIAFIGTNGLHAGFGLSTPDPLEAAVKRALVASARRVVLLADSSKFDQETLVRFASLEAIDTLVTDQQPGTELAAALDAADVEVVVA</sequence>
<evidence type="ECO:0000313" key="9">
    <source>
        <dbReference type="Proteomes" id="UP000235739"/>
    </source>
</evidence>
<protein>
    <recommendedName>
        <fullName evidence="1">Lactose phosphotransferase system repressor</fullName>
    </recommendedName>
</protein>
<dbReference type="Pfam" id="PF00455">
    <property type="entry name" value="DeoRC"/>
    <property type="match status" value="1"/>
</dbReference>
<dbReference type="SMART" id="SM00420">
    <property type="entry name" value="HTH_DEOR"/>
    <property type="match status" value="1"/>
</dbReference>
<evidence type="ECO:0000256" key="6">
    <source>
        <dbReference type="ARBA" id="ARBA00024937"/>
    </source>
</evidence>
<accession>A0A2N7S0B0</accession>
<keyword evidence="4" id="KW-0238">DNA-binding</keyword>
<dbReference type="PROSITE" id="PS51000">
    <property type="entry name" value="HTH_DEOR_2"/>
    <property type="match status" value="1"/>
</dbReference>
<dbReference type="Gene3D" id="1.10.10.10">
    <property type="entry name" value="Winged helix-like DNA-binding domain superfamily/Winged helix DNA-binding domain"/>
    <property type="match status" value="1"/>
</dbReference>
<reference evidence="8 9" key="1">
    <citation type="journal article" date="2017" name="Elife">
        <title>Extensive horizontal gene transfer in cheese-associated bacteria.</title>
        <authorList>
            <person name="Bonham K.S."/>
            <person name="Wolfe B.E."/>
            <person name="Dutton R.J."/>
        </authorList>
    </citation>
    <scope>NUCLEOTIDE SEQUENCE [LARGE SCALE GENOMIC DNA]</scope>
    <source>
        <strain evidence="8 9">JB182</strain>
    </source>
</reference>
<dbReference type="GeneID" id="303183862"/>
<dbReference type="PROSITE" id="PS00894">
    <property type="entry name" value="HTH_DEOR_1"/>
    <property type="match status" value="1"/>
</dbReference>
<dbReference type="InterPro" id="IPR036390">
    <property type="entry name" value="WH_DNA-bd_sf"/>
</dbReference>
<proteinExistence type="predicted"/>
<dbReference type="AlphaFoldDB" id="A0A2N7S0B0"/>
<dbReference type="InterPro" id="IPR037171">
    <property type="entry name" value="NagB/RpiA_transferase-like"/>
</dbReference>
<gene>
    <name evidence="8" type="ORF">CIK84_12945</name>
</gene>
<organism evidence="8 9">
    <name type="scientific">Glutamicibacter arilaitensis</name>
    <dbReference type="NCBI Taxonomy" id="256701"/>
    <lineage>
        <taxon>Bacteria</taxon>
        <taxon>Bacillati</taxon>
        <taxon>Actinomycetota</taxon>
        <taxon>Actinomycetes</taxon>
        <taxon>Micrococcales</taxon>
        <taxon>Micrococcaceae</taxon>
        <taxon>Glutamicibacter</taxon>
    </lineage>
</organism>
<dbReference type="InterPro" id="IPR014036">
    <property type="entry name" value="DeoR-like_C"/>
</dbReference>
<evidence type="ECO:0000256" key="5">
    <source>
        <dbReference type="ARBA" id="ARBA00023163"/>
    </source>
</evidence>
<comment type="function">
    <text evidence="6">Repressor of the lactose catabolism operon. Galactose-6-phosphate is the inducer.</text>
</comment>
<dbReference type="OMA" id="LYKHSMV"/>
<dbReference type="InterPro" id="IPR001034">
    <property type="entry name" value="DeoR_HTH"/>
</dbReference>
<dbReference type="Proteomes" id="UP000235739">
    <property type="component" value="Unassembled WGS sequence"/>
</dbReference>
<evidence type="ECO:0000259" key="7">
    <source>
        <dbReference type="PROSITE" id="PS51000"/>
    </source>
</evidence>
<keyword evidence="5" id="KW-0804">Transcription</keyword>
<dbReference type="PRINTS" id="PR00037">
    <property type="entry name" value="HTHLACR"/>
</dbReference>
<evidence type="ECO:0000256" key="4">
    <source>
        <dbReference type="ARBA" id="ARBA00023125"/>
    </source>
</evidence>